<evidence type="ECO:0000256" key="1">
    <source>
        <dbReference type="SAM" id="Phobius"/>
    </source>
</evidence>
<evidence type="ECO:0000313" key="3">
    <source>
        <dbReference type="Proteomes" id="UP000297245"/>
    </source>
</evidence>
<sequence length="93" mass="11155">LGTFCLLFTNLSTTLLIAYRAWYGFYLDVSKVGPGNYFYIRQYRQFVRQYFAKESLNKIVNKIFLVLVESGMLYCLFWVKKLFLSFFSFFLFS</sequence>
<feature type="non-terminal residue" evidence="2">
    <location>
        <position position="1"/>
    </location>
</feature>
<name>A0A4S8L976_DENBC</name>
<keyword evidence="1" id="KW-1133">Transmembrane helix</keyword>
<dbReference type="OrthoDB" id="2744793at2759"/>
<organism evidence="2 3">
    <name type="scientific">Dendrothele bispora (strain CBS 962.96)</name>
    <dbReference type="NCBI Taxonomy" id="1314807"/>
    <lineage>
        <taxon>Eukaryota</taxon>
        <taxon>Fungi</taxon>
        <taxon>Dikarya</taxon>
        <taxon>Basidiomycota</taxon>
        <taxon>Agaricomycotina</taxon>
        <taxon>Agaricomycetes</taxon>
        <taxon>Agaricomycetidae</taxon>
        <taxon>Agaricales</taxon>
        <taxon>Agaricales incertae sedis</taxon>
        <taxon>Dendrothele</taxon>
    </lineage>
</organism>
<dbReference type="EMBL" id="ML179555">
    <property type="protein sequence ID" value="THU85297.1"/>
    <property type="molecule type" value="Genomic_DNA"/>
</dbReference>
<feature type="transmembrane region" description="Helical" evidence="1">
    <location>
        <begin position="71"/>
        <end position="92"/>
    </location>
</feature>
<keyword evidence="1" id="KW-0472">Membrane</keyword>
<reference evidence="2 3" key="1">
    <citation type="journal article" date="2019" name="Nat. Ecol. Evol.">
        <title>Megaphylogeny resolves global patterns of mushroom evolution.</title>
        <authorList>
            <person name="Varga T."/>
            <person name="Krizsan K."/>
            <person name="Foldi C."/>
            <person name="Dima B."/>
            <person name="Sanchez-Garcia M."/>
            <person name="Sanchez-Ramirez S."/>
            <person name="Szollosi G.J."/>
            <person name="Szarkandi J.G."/>
            <person name="Papp V."/>
            <person name="Albert L."/>
            <person name="Andreopoulos W."/>
            <person name="Angelini C."/>
            <person name="Antonin V."/>
            <person name="Barry K.W."/>
            <person name="Bougher N.L."/>
            <person name="Buchanan P."/>
            <person name="Buyck B."/>
            <person name="Bense V."/>
            <person name="Catcheside P."/>
            <person name="Chovatia M."/>
            <person name="Cooper J."/>
            <person name="Damon W."/>
            <person name="Desjardin D."/>
            <person name="Finy P."/>
            <person name="Geml J."/>
            <person name="Haridas S."/>
            <person name="Hughes K."/>
            <person name="Justo A."/>
            <person name="Karasinski D."/>
            <person name="Kautmanova I."/>
            <person name="Kiss B."/>
            <person name="Kocsube S."/>
            <person name="Kotiranta H."/>
            <person name="LaButti K.M."/>
            <person name="Lechner B.E."/>
            <person name="Liimatainen K."/>
            <person name="Lipzen A."/>
            <person name="Lukacs Z."/>
            <person name="Mihaltcheva S."/>
            <person name="Morgado L.N."/>
            <person name="Niskanen T."/>
            <person name="Noordeloos M.E."/>
            <person name="Ohm R.A."/>
            <person name="Ortiz-Santana B."/>
            <person name="Ovrebo C."/>
            <person name="Racz N."/>
            <person name="Riley R."/>
            <person name="Savchenko A."/>
            <person name="Shiryaev A."/>
            <person name="Soop K."/>
            <person name="Spirin V."/>
            <person name="Szebenyi C."/>
            <person name="Tomsovsky M."/>
            <person name="Tulloss R.E."/>
            <person name="Uehling J."/>
            <person name="Grigoriev I.V."/>
            <person name="Vagvolgyi C."/>
            <person name="Papp T."/>
            <person name="Martin F.M."/>
            <person name="Miettinen O."/>
            <person name="Hibbett D.S."/>
            <person name="Nagy L.G."/>
        </authorList>
    </citation>
    <scope>NUCLEOTIDE SEQUENCE [LARGE SCALE GENOMIC DNA]</scope>
    <source>
        <strain evidence="2 3">CBS 962.96</strain>
    </source>
</reference>
<evidence type="ECO:0000313" key="2">
    <source>
        <dbReference type="EMBL" id="THU85297.1"/>
    </source>
</evidence>
<protein>
    <submittedName>
        <fullName evidence="2">Uncharacterized protein</fullName>
    </submittedName>
</protein>
<dbReference type="AlphaFoldDB" id="A0A4S8L976"/>
<dbReference type="Proteomes" id="UP000297245">
    <property type="component" value="Unassembled WGS sequence"/>
</dbReference>
<accession>A0A4S8L976</accession>
<proteinExistence type="predicted"/>
<gene>
    <name evidence="2" type="ORF">K435DRAFT_685839</name>
</gene>
<keyword evidence="1" id="KW-0812">Transmembrane</keyword>
<keyword evidence="3" id="KW-1185">Reference proteome</keyword>